<dbReference type="GO" id="GO:0009295">
    <property type="term" value="C:nucleoid"/>
    <property type="evidence" value="ECO:0007669"/>
    <property type="project" value="UniProtKB-SubCell"/>
</dbReference>
<accession>B7X4R4</accession>
<protein>
    <submittedName>
        <fullName evidence="7">Histone family protein nucleoid-structuring protein H-NS</fullName>
    </submittedName>
</protein>
<evidence type="ECO:0000256" key="5">
    <source>
        <dbReference type="SAM" id="MobiDB-lite"/>
    </source>
</evidence>
<dbReference type="eggNOG" id="COG2916">
    <property type="taxonomic scope" value="Bacteria"/>
</dbReference>
<dbReference type="AlphaFoldDB" id="B7X4R4"/>
<keyword evidence="3" id="KW-0963">Cytoplasm</keyword>
<evidence type="ECO:0000256" key="3">
    <source>
        <dbReference type="ARBA" id="ARBA00022490"/>
    </source>
</evidence>
<evidence type="ECO:0000313" key="8">
    <source>
        <dbReference type="Proteomes" id="UP000003039"/>
    </source>
</evidence>
<dbReference type="SMART" id="SM00528">
    <property type="entry name" value="HNS"/>
    <property type="match status" value="1"/>
</dbReference>
<reference evidence="7 8" key="1">
    <citation type="journal article" date="2004" name="Appl. Environ. Microbiol.">
        <title>Mineralization of individual congeners of linear alkylbenzenesulfonate by defined pairs of heterotrophic bacteria.</title>
        <authorList>
            <person name="Schleheck D."/>
            <person name="Knepper T.P."/>
            <person name="Fischer K."/>
            <person name="Cook A.M."/>
        </authorList>
    </citation>
    <scope>NUCLEOTIDE SEQUENCE [LARGE SCALE GENOMIC DNA]</scope>
    <source>
        <strain evidence="8">DSM 14576 / KF-1</strain>
    </source>
</reference>
<dbReference type="Gene3D" id="4.10.430.30">
    <property type="match status" value="1"/>
</dbReference>
<dbReference type="InterPro" id="IPR027444">
    <property type="entry name" value="H-NS_C_dom"/>
</dbReference>
<dbReference type="Proteomes" id="UP000003039">
    <property type="component" value="Unassembled WGS sequence"/>
</dbReference>
<gene>
    <name evidence="7" type="ORF">CtesDRAFT_PD1816</name>
</gene>
<comment type="similarity">
    <text evidence="2">Belongs to the histone-like protein H-NS family.</text>
</comment>
<evidence type="ECO:0000256" key="2">
    <source>
        <dbReference type="ARBA" id="ARBA00010610"/>
    </source>
</evidence>
<sequence>MYLMYECTNLVLAQIFTEDIFLMSTNSYKELLAQREALEQQIAAARKAEVAGAVQKIRDLVEAFSLTQDDVFPPAKQKQKRETGSVAPKYRDPATGQTWTGRGKPPNWIKDQDRSKFEI</sequence>
<dbReference type="PANTHER" id="PTHR38097">
    <property type="match status" value="1"/>
</dbReference>
<keyword evidence="4" id="KW-0238">DNA-binding</keyword>
<feature type="compositionally biased region" description="Basic and acidic residues" evidence="5">
    <location>
        <begin position="110"/>
        <end position="119"/>
    </location>
</feature>
<name>B7X4R4_COMTK</name>
<proteinExistence type="inferred from homology"/>
<comment type="subcellular location">
    <subcellularLocation>
        <location evidence="1">Cytoplasm</location>
        <location evidence="1">Nucleoid</location>
    </subcellularLocation>
</comment>
<dbReference type="GO" id="GO:0003677">
    <property type="term" value="F:DNA binding"/>
    <property type="evidence" value="ECO:0007669"/>
    <property type="project" value="UniProtKB-KW"/>
</dbReference>
<organism evidence="7 8">
    <name type="scientific">Comamonas testosteroni (strain DSM 14576 / KF-1)</name>
    <name type="common">Pseudomonas testosteroni</name>
    <dbReference type="NCBI Taxonomy" id="399795"/>
    <lineage>
        <taxon>Bacteria</taxon>
        <taxon>Pseudomonadati</taxon>
        <taxon>Pseudomonadota</taxon>
        <taxon>Betaproteobacteria</taxon>
        <taxon>Burkholderiales</taxon>
        <taxon>Comamonadaceae</taxon>
        <taxon>Comamonas</taxon>
    </lineage>
</organism>
<evidence type="ECO:0000313" key="7">
    <source>
        <dbReference type="EMBL" id="EED66870.1"/>
    </source>
</evidence>
<dbReference type="SUPFAM" id="SSF81273">
    <property type="entry name" value="H-NS histone-like proteins"/>
    <property type="match status" value="1"/>
</dbReference>
<dbReference type="PANTHER" id="PTHR38097:SF2">
    <property type="entry name" value="DNA-BINDING PROTEIN STPA"/>
    <property type="match status" value="1"/>
</dbReference>
<dbReference type="EMBL" id="AAUJ02000001">
    <property type="protein sequence ID" value="EED66870.1"/>
    <property type="molecule type" value="Genomic_DNA"/>
</dbReference>
<dbReference type="Pfam" id="PF00816">
    <property type="entry name" value="Histone_HNS"/>
    <property type="match status" value="1"/>
</dbReference>
<evidence type="ECO:0000256" key="1">
    <source>
        <dbReference type="ARBA" id="ARBA00004453"/>
    </source>
</evidence>
<comment type="caution">
    <text evidence="7">The sequence shown here is derived from an EMBL/GenBank/DDBJ whole genome shotgun (WGS) entry which is preliminary data.</text>
</comment>
<feature type="domain" description="DNA-binding protein H-NS-like C-terminal" evidence="6">
    <location>
        <begin position="78"/>
        <end position="119"/>
    </location>
</feature>
<feature type="region of interest" description="Disordered" evidence="5">
    <location>
        <begin position="73"/>
        <end position="119"/>
    </location>
</feature>
<evidence type="ECO:0000256" key="4">
    <source>
        <dbReference type="ARBA" id="ARBA00023125"/>
    </source>
</evidence>
<evidence type="ECO:0000259" key="6">
    <source>
        <dbReference type="SMART" id="SM00528"/>
    </source>
</evidence>